<dbReference type="EMBL" id="VSSQ01000172">
    <property type="protein sequence ID" value="MPL83112.1"/>
    <property type="molecule type" value="Genomic_DNA"/>
</dbReference>
<proteinExistence type="predicted"/>
<protein>
    <submittedName>
        <fullName evidence="1">Uncharacterized protein</fullName>
    </submittedName>
</protein>
<sequence length="40" mass="4921">MIFEDSKDYKYNEYILKDKFFTSDLSVERLDDIKEKLIQV</sequence>
<reference evidence="1" key="1">
    <citation type="submission" date="2019-08" db="EMBL/GenBank/DDBJ databases">
        <authorList>
            <person name="Kucharzyk K."/>
            <person name="Murdoch R.W."/>
            <person name="Higgins S."/>
            <person name="Loffler F."/>
        </authorList>
    </citation>
    <scope>NUCLEOTIDE SEQUENCE</scope>
</reference>
<comment type="caution">
    <text evidence="1">The sequence shown here is derived from an EMBL/GenBank/DDBJ whole genome shotgun (WGS) entry which is preliminary data.</text>
</comment>
<evidence type="ECO:0000313" key="1">
    <source>
        <dbReference type="EMBL" id="MPL83112.1"/>
    </source>
</evidence>
<dbReference type="AlphaFoldDB" id="A0A644UWE1"/>
<accession>A0A644UWE1</accession>
<gene>
    <name evidence="1" type="ORF">SDC9_29062</name>
</gene>
<name>A0A644UWE1_9ZZZZ</name>
<organism evidence="1">
    <name type="scientific">bioreactor metagenome</name>
    <dbReference type="NCBI Taxonomy" id="1076179"/>
    <lineage>
        <taxon>unclassified sequences</taxon>
        <taxon>metagenomes</taxon>
        <taxon>ecological metagenomes</taxon>
    </lineage>
</organism>